<feature type="chain" id="PRO_5035251832" description="Saposin B-type domain-containing protein" evidence="1">
    <location>
        <begin position="19"/>
        <end position="150"/>
    </location>
</feature>
<sequence length="150" mass="16171">MTSIIPVLVIALVACSLATDPASDPTTRTGPMTIGISSIPSNGIQAPSIATYSTCYSLCAQIEAILIELDGCGEYMAIIEILVLFPECIWALCFSGLFPGNTIAEELHNLICQLEECCEESGCELCNDFINCINEYLCKEYYVCSSCVVT</sequence>
<protein>
    <recommendedName>
        <fullName evidence="4">Saposin B-type domain-containing protein</fullName>
    </recommendedName>
</protein>
<reference evidence="2" key="1">
    <citation type="submission" date="2021-06" db="EMBL/GenBank/DDBJ databases">
        <authorList>
            <person name="Hodson N. C."/>
            <person name="Mongue J. A."/>
            <person name="Jaron S. K."/>
        </authorList>
    </citation>
    <scope>NUCLEOTIDE SEQUENCE</scope>
</reference>
<evidence type="ECO:0008006" key="4">
    <source>
        <dbReference type="Google" id="ProtNLM"/>
    </source>
</evidence>
<dbReference type="EMBL" id="CAJVCH010314374">
    <property type="protein sequence ID" value="CAG7786283.1"/>
    <property type="molecule type" value="Genomic_DNA"/>
</dbReference>
<gene>
    <name evidence="2" type="ORF">AFUS01_LOCUS24857</name>
</gene>
<comment type="caution">
    <text evidence="2">The sequence shown here is derived from an EMBL/GenBank/DDBJ whole genome shotgun (WGS) entry which is preliminary data.</text>
</comment>
<dbReference type="AlphaFoldDB" id="A0A8J2P972"/>
<evidence type="ECO:0000256" key="1">
    <source>
        <dbReference type="SAM" id="SignalP"/>
    </source>
</evidence>
<evidence type="ECO:0000313" key="3">
    <source>
        <dbReference type="Proteomes" id="UP000708208"/>
    </source>
</evidence>
<organism evidence="2 3">
    <name type="scientific">Allacma fusca</name>
    <dbReference type="NCBI Taxonomy" id="39272"/>
    <lineage>
        <taxon>Eukaryota</taxon>
        <taxon>Metazoa</taxon>
        <taxon>Ecdysozoa</taxon>
        <taxon>Arthropoda</taxon>
        <taxon>Hexapoda</taxon>
        <taxon>Collembola</taxon>
        <taxon>Symphypleona</taxon>
        <taxon>Sminthuridae</taxon>
        <taxon>Allacma</taxon>
    </lineage>
</organism>
<evidence type="ECO:0000313" key="2">
    <source>
        <dbReference type="EMBL" id="CAG7786283.1"/>
    </source>
</evidence>
<proteinExistence type="predicted"/>
<keyword evidence="1" id="KW-0732">Signal</keyword>
<name>A0A8J2P972_9HEXA</name>
<keyword evidence="3" id="KW-1185">Reference proteome</keyword>
<accession>A0A8J2P972</accession>
<feature type="signal peptide" evidence="1">
    <location>
        <begin position="1"/>
        <end position="18"/>
    </location>
</feature>
<dbReference type="Proteomes" id="UP000708208">
    <property type="component" value="Unassembled WGS sequence"/>
</dbReference>